<feature type="non-terminal residue" evidence="1">
    <location>
        <position position="1"/>
    </location>
</feature>
<reference evidence="1 2" key="1">
    <citation type="submission" date="2024-02" db="EMBL/GenBank/DDBJ databases">
        <authorList>
            <person name="Vignale AGUSTIN F."/>
            <person name="Sosa J E."/>
            <person name="Modenutti C."/>
        </authorList>
    </citation>
    <scope>NUCLEOTIDE SEQUENCE [LARGE SCALE GENOMIC DNA]</scope>
</reference>
<dbReference type="AlphaFoldDB" id="A0ABC8SZC4"/>
<accession>A0ABC8SZC4</accession>
<dbReference type="Proteomes" id="UP001642360">
    <property type="component" value="Unassembled WGS sequence"/>
</dbReference>
<gene>
    <name evidence="1" type="ORF">ILEXP_LOCUS31419</name>
</gene>
<dbReference type="EMBL" id="CAUOFW020003891">
    <property type="protein sequence ID" value="CAK9162547.1"/>
    <property type="molecule type" value="Genomic_DNA"/>
</dbReference>
<evidence type="ECO:0000313" key="1">
    <source>
        <dbReference type="EMBL" id="CAK9162547.1"/>
    </source>
</evidence>
<proteinExistence type="predicted"/>
<sequence length="69" mass="7637">IGTLDGDPDVEIGSFSYGHDFYNPLVVERMLVVGLADTFARLIILSSHIGGFNREKNVRGLQLKVEFKA</sequence>
<organism evidence="1 2">
    <name type="scientific">Ilex paraguariensis</name>
    <name type="common">yerba mate</name>
    <dbReference type="NCBI Taxonomy" id="185542"/>
    <lineage>
        <taxon>Eukaryota</taxon>
        <taxon>Viridiplantae</taxon>
        <taxon>Streptophyta</taxon>
        <taxon>Embryophyta</taxon>
        <taxon>Tracheophyta</taxon>
        <taxon>Spermatophyta</taxon>
        <taxon>Magnoliopsida</taxon>
        <taxon>eudicotyledons</taxon>
        <taxon>Gunneridae</taxon>
        <taxon>Pentapetalae</taxon>
        <taxon>asterids</taxon>
        <taxon>campanulids</taxon>
        <taxon>Aquifoliales</taxon>
        <taxon>Aquifoliaceae</taxon>
        <taxon>Ilex</taxon>
    </lineage>
</organism>
<keyword evidence="2" id="KW-1185">Reference proteome</keyword>
<protein>
    <submittedName>
        <fullName evidence="1">Uncharacterized protein</fullName>
    </submittedName>
</protein>
<comment type="caution">
    <text evidence="1">The sequence shown here is derived from an EMBL/GenBank/DDBJ whole genome shotgun (WGS) entry which is preliminary data.</text>
</comment>
<evidence type="ECO:0000313" key="2">
    <source>
        <dbReference type="Proteomes" id="UP001642360"/>
    </source>
</evidence>
<name>A0ABC8SZC4_9AQUA</name>